<name>A0ABQ6JF02_9ACTN</name>
<accession>A0ABQ6JF02</accession>
<proteinExistence type="predicted"/>
<organism evidence="2 3">
    <name type="scientific">Angustibacter aerolatus</name>
    <dbReference type="NCBI Taxonomy" id="1162965"/>
    <lineage>
        <taxon>Bacteria</taxon>
        <taxon>Bacillati</taxon>
        <taxon>Actinomycetota</taxon>
        <taxon>Actinomycetes</taxon>
        <taxon>Kineosporiales</taxon>
        <taxon>Kineosporiaceae</taxon>
    </lineage>
</organism>
<evidence type="ECO:0000313" key="3">
    <source>
        <dbReference type="Proteomes" id="UP001157017"/>
    </source>
</evidence>
<dbReference type="Proteomes" id="UP001157017">
    <property type="component" value="Unassembled WGS sequence"/>
</dbReference>
<feature type="region of interest" description="Disordered" evidence="1">
    <location>
        <begin position="89"/>
        <end position="140"/>
    </location>
</feature>
<evidence type="ECO:0000256" key="1">
    <source>
        <dbReference type="SAM" id="MobiDB-lite"/>
    </source>
</evidence>
<evidence type="ECO:0008006" key="4">
    <source>
        <dbReference type="Google" id="ProtNLM"/>
    </source>
</evidence>
<feature type="compositionally biased region" description="Pro residues" evidence="1">
    <location>
        <begin position="117"/>
        <end position="126"/>
    </location>
</feature>
<gene>
    <name evidence="2" type="ORF">GCM10025868_14110</name>
</gene>
<dbReference type="PANTHER" id="PTHR43394:SF1">
    <property type="entry name" value="ATP-BINDING CASSETTE SUB-FAMILY B MEMBER 10, MITOCHONDRIAL"/>
    <property type="match status" value="1"/>
</dbReference>
<dbReference type="InterPro" id="IPR039421">
    <property type="entry name" value="Type_1_exporter"/>
</dbReference>
<comment type="caution">
    <text evidence="2">The sequence shown here is derived from an EMBL/GenBank/DDBJ whole genome shotgun (WGS) entry which is preliminary data.</text>
</comment>
<reference evidence="3" key="1">
    <citation type="journal article" date="2019" name="Int. J. Syst. Evol. Microbiol.">
        <title>The Global Catalogue of Microorganisms (GCM) 10K type strain sequencing project: providing services to taxonomists for standard genome sequencing and annotation.</title>
        <authorList>
            <consortium name="The Broad Institute Genomics Platform"/>
            <consortium name="The Broad Institute Genome Sequencing Center for Infectious Disease"/>
            <person name="Wu L."/>
            <person name="Ma J."/>
        </authorList>
    </citation>
    <scope>NUCLEOTIDE SEQUENCE [LARGE SCALE GENOMIC DNA]</scope>
    <source>
        <strain evidence="3">NBRC 108730</strain>
    </source>
</reference>
<dbReference type="PANTHER" id="PTHR43394">
    <property type="entry name" value="ATP-DEPENDENT PERMEASE MDL1, MITOCHONDRIAL"/>
    <property type="match status" value="1"/>
</dbReference>
<dbReference type="EMBL" id="BSUZ01000001">
    <property type="protein sequence ID" value="GMA86161.1"/>
    <property type="molecule type" value="Genomic_DNA"/>
</dbReference>
<evidence type="ECO:0000313" key="2">
    <source>
        <dbReference type="EMBL" id="GMA86161.1"/>
    </source>
</evidence>
<sequence length="148" mass="16249">MAFARLLVRDVRVVVLDEATARMDPVTEARVVAASQRLLAGRTGVLVAHRLTTTARADHVAVLDAGQVVQQGPRALLVTADGPFRRLLEASAEDPGTPTPPRRPVRPRCPATTRPCWPRPPRPAPAPRRSAPRAVAASRRPWWRWVRG</sequence>
<dbReference type="SUPFAM" id="SSF52540">
    <property type="entry name" value="P-loop containing nucleoside triphosphate hydrolases"/>
    <property type="match status" value="1"/>
</dbReference>
<dbReference type="Gene3D" id="3.40.50.300">
    <property type="entry name" value="P-loop containing nucleotide triphosphate hydrolases"/>
    <property type="match status" value="1"/>
</dbReference>
<protein>
    <recommendedName>
        <fullName evidence="4">ABC transporter domain-containing protein</fullName>
    </recommendedName>
</protein>
<keyword evidence="3" id="KW-1185">Reference proteome</keyword>
<feature type="compositionally biased region" description="Low complexity" evidence="1">
    <location>
        <begin position="127"/>
        <end position="140"/>
    </location>
</feature>
<dbReference type="InterPro" id="IPR027417">
    <property type="entry name" value="P-loop_NTPase"/>
</dbReference>